<evidence type="ECO:0000313" key="2">
    <source>
        <dbReference type="EnsemblMetazoa" id="ISCW013442-PA"/>
    </source>
</evidence>
<dbReference type="EMBL" id="ABJB010460339">
    <property type="status" value="NOT_ANNOTATED_CDS"/>
    <property type="molecule type" value="Genomic_DNA"/>
</dbReference>
<sequence>CFPLQETWYMMYRSHEIDPGFGGKAKCVKGYQTGPLVDGSAPILYCYFVSIFTKTNFTSISCAFFFCYFANQSVWDFIIRVRYNSTVHIFKVL</sequence>
<organism>
    <name type="scientific">Ixodes scapularis</name>
    <name type="common">Black-legged tick</name>
    <name type="synonym">Deer tick</name>
    <dbReference type="NCBI Taxonomy" id="6945"/>
    <lineage>
        <taxon>Eukaryota</taxon>
        <taxon>Metazoa</taxon>
        <taxon>Ecdysozoa</taxon>
        <taxon>Arthropoda</taxon>
        <taxon>Chelicerata</taxon>
        <taxon>Arachnida</taxon>
        <taxon>Acari</taxon>
        <taxon>Parasitiformes</taxon>
        <taxon>Ixodida</taxon>
        <taxon>Ixodoidea</taxon>
        <taxon>Ixodidae</taxon>
        <taxon>Ixodinae</taxon>
        <taxon>Ixodes</taxon>
    </lineage>
</organism>
<dbReference type="EMBL" id="ABJB010044451">
    <property type="status" value="NOT_ANNOTATED_CDS"/>
    <property type="molecule type" value="Genomic_DNA"/>
</dbReference>
<dbReference type="VEuPathDB" id="VectorBase:ISCW013442"/>
<dbReference type="PaxDb" id="6945-B7QAQ3"/>
<proteinExistence type="predicted"/>
<dbReference type="EnsemblMetazoa" id="ISCW013442-RA">
    <property type="protein sequence ID" value="ISCW013442-PA"/>
    <property type="gene ID" value="ISCW013442"/>
</dbReference>
<keyword evidence="3" id="KW-1185">Reference proteome</keyword>
<dbReference type="EMBL" id="DS896465">
    <property type="protein sequence ID" value="EEC15925.1"/>
    <property type="molecule type" value="Genomic_DNA"/>
</dbReference>
<dbReference type="EMBL" id="ABJB010034825">
    <property type="status" value="NOT_ANNOTATED_CDS"/>
    <property type="molecule type" value="Genomic_DNA"/>
</dbReference>
<reference evidence="2" key="2">
    <citation type="submission" date="2020-05" db="UniProtKB">
        <authorList>
            <consortium name="EnsemblMetazoa"/>
        </authorList>
    </citation>
    <scope>IDENTIFICATION</scope>
    <source>
        <strain evidence="2">wikel</strain>
    </source>
</reference>
<dbReference type="HOGENOM" id="CLU_2405665_0_0_1"/>
<evidence type="ECO:0000313" key="3">
    <source>
        <dbReference type="Proteomes" id="UP000001555"/>
    </source>
</evidence>
<reference evidence="1 3" key="1">
    <citation type="submission" date="2008-03" db="EMBL/GenBank/DDBJ databases">
        <title>Annotation of Ixodes scapularis.</title>
        <authorList>
            <consortium name="Ixodes scapularis Genome Project Consortium"/>
            <person name="Caler E."/>
            <person name="Hannick L.I."/>
            <person name="Bidwell S."/>
            <person name="Joardar V."/>
            <person name="Thiagarajan M."/>
            <person name="Amedeo P."/>
            <person name="Galinsky K.J."/>
            <person name="Schobel S."/>
            <person name="Inman J."/>
            <person name="Hostetler J."/>
            <person name="Miller J."/>
            <person name="Hammond M."/>
            <person name="Megy K."/>
            <person name="Lawson D."/>
            <person name="Kodira C."/>
            <person name="Sutton G."/>
            <person name="Meyer J."/>
            <person name="Hill C.A."/>
            <person name="Birren B."/>
            <person name="Nene V."/>
            <person name="Collins F."/>
            <person name="Alarcon-Chaidez F."/>
            <person name="Wikel S."/>
            <person name="Strausberg R."/>
        </authorList>
    </citation>
    <scope>NUCLEOTIDE SEQUENCE [LARGE SCALE GENOMIC DNA]</scope>
    <source>
        <strain evidence="3">Wikel</strain>
        <strain evidence="1">Wikel colony</strain>
    </source>
</reference>
<gene>
    <name evidence="1" type="ORF">IscW_ISCW013442</name>
</gene>
<accession>B7QAQ3</accession>
<protein>
    <submittedName>
        <fullName evidence="1 2">Uncharacterized protein</fullName>
    </submittedName>
</protein>
<evidence type="ECO:0000313" key="1">
    <source>
        <dbReference type="EMBL" id="EEC15925.1"/>
    </source>
</evidence>
<dbReference type="Proteomes" id="UP000001555">
    <property type="component" value="Unassembled WGS sequence"/>
</dbReference>
<name>B7QAQ3_IXOSC</name>
<dbReference type="InParanoid" id="B7QAQ3"/>
<dbReference type="AlphaFoldDB" id="B7QAQ3"/>
<feature type="non-terminal residue" evidence="1">
    <location>
        <position position="1"/>
    </location>
</feature>